<dbReference type="Gene3D" id="3.40.50.300">
    <property type="entry name" value="P-loop containing nucleotide triphosphate hydrolases"/>
    <property type="match status" value="1"/>
</dbReference>
<dbReference type="GO" id="GO:0003678">
    <property type="term" value="F:DNA helicase activity"/>
    <property type="evidence" value="ECO:0007669"/>
    <property type="project" value="InterPro"/>
</dbReference>
<dbReference type="STRING" id="681398.PJIAN_4367"/>
<dbReference type="GO" id="GO:0000723">
    <property type="term" value="P:telomere maintenance"/>
    <property type="evidence" value="ECO:0007669"/>
    <property type="project" value="InterPro"/>
</dbReference>
<keyword evidence="2" id="KW-0347">Helicase</keyword>
<dbReference type="Pfam" id="PF05970">
    <property type="entry name" value="PIF1"/>
    <property type="match status" value="1"/>
</dbReference>
<dbReference type="InterPro" id="IPR003593">
    <property type="entry name" value="AAA+_ATPase"/>
</dbReference>
<proteinExistence type="predicted"/>
<dbReference type="SUPFAM" id="SSF47819">
    <property type="entry name" value="HRDC-like"/>
    <property type="match status" value="1"/>
</dbReference>
<keyword evidence="2" id="KW-0547">Nucleotide-binding</keyword>
<dbReference type="GO" id="GO:0006281">
    <property type="term" value="P:DNA repair"/>
    <property type="evidence" value="ECO:0007669"/>
    <property type="project" value="InterPro"/>
</dbReference>
<dbReference type="CDD" id="cd18809">
    <property type="entry name" value="SF1_C_RecD"/>
    <property type="match status" value="1"/>
</dbReference>
<gene>
    <name evidence="2" type="ORF">PJIAN_4367</name>
</gene>
<reference evidence="3" key="1">
    <citation type="submission" date="2016-04" db="EMBL/GenBank/DDBJ databases">
        <title>Draft genome sequence of Paludibacter jiangxiensis strain NM7.</title>
        <authorList>
            <person name="Qiu Y."/>
            <person name="Matsuura N."/>
            <person name="Ohashi A."/>
            <person name="Tourlousse M.D."/>
            <person name="Sekiguchi Y."/>
        </authorList>
    </citation>
    <scope>NUCLEOTIDE SEQUENCE [LARGE SCALE GENOMIC DNA]</scope>
    <source>
        <strain evidence="3">NM7</strain>
    </source>
</reference>
<dbReference type="PANTHER" id="PTHR47642:SF7">
    <property type="entry name" value="ATP-DEPENDENT DNA HELICASE PIF1"/>
    <property type="match status" value="1"/>
</dbReference>
<comment type="caution">
    <text evidence="2">The sequence shown here is derived from an EMBL/GenBank/DDBJ whole genome shotgun (WGS) entry which is preliminary data.</text>
</comment>
<name>A0A161LFG8_9BACT</name>
<dbReference type="InterPro" id="IPR027785">
    <property type="entry name" value="UvrD-like_helicase_C"/>
</dbReference>
<evidence type="ECO:0000313" key="3">
    <source>
        <dbReference type="Proteomes" id="UP000076586"/>
    </source>
</evidence>
<dbReference type="GO" id="GO:0003676">
    <property type="term" value="F:nucleic acid binding"/>
    <property type="evidence" value="ECO:0007669"/>
    <property type="project" value="InterPro"/>
</dbReference>
<dbReference type="PANTHER" id="PTHR47642">
    <property type="entry name" value="ATP-DEPENDENT DNA HELICASE"/>
    <property type="match status" value="1"/>
</dbReference>
<keyword evidence="2" id="KW-0378">Hydrolase</keyword>
<dbReference type="InterPro" id="IPR044876">
    <property type="entry name" value="HRDC_dom_sf"/>
</dbReference>
<accession>A0A161LFG8</accession>
<organism evidence="2 3">
    <name type="scientific">Paludibacter jiangxiensis</name>
    <dbReference type="NCBI Taxonomy" id="681398"/>
    <lineage>
        <taxon>Bacteria</taxon>
        <taxon>Pseudomonadati</taxon>
        <taxon>Bacteroidota</taxon>
        <taxon>Bacteroidia</taxon>
        <taxon>Bacteroidales</taxon>
        <taxon>Paludibacteraceae</taxon>
        <taxon>Paludibacter</taxon>
    </lineage>
</organism>
<dbReference type="InterPro" id="IPR010285">
    <property type="entry name" value="DNA_helicase_pif1-like_DEAD"/>
</dbReference>
<dbReference type="InterPro" id="IPR051055">
    <property type="entry name" value="PIF1_helicase"/>
</dbReference>
<sequence length="810" mass="92350">MTTFQNNEQADLALQYIQCTDQHLFLTGKAGTGKTTFLKRLREISPKRMIVVAPTGVAAINAEGVTIHSFFSLPFTPFIPKEARVESENERQYRFSRIKIDILRSLDLLVIDEISMVRADILDAIDEVLRRYKNRNKPFGGVQLLMIGDLQQLPPVVTDADSEVLKRYYDTNFFYGSRALGKTRFVTVELQHIYRQSEAKFIGLLNAVRDNQLSSEVIDLLRQRTIPGFQADDYIMLTTHNHQAQRINDQRLKELKNASWFFKAKVTGDFPESSYPTDFELELKPGARVMFLKNDSSPEKAYFNGKIGVITSIDDETIYVQSEGEERIIAVHPMEWNNMQYTIDDTTQEIVETVIGTFEQYPLKLAWAITIHKSQGLTFDKVVIDARAAFAHGQVYVALSRCRSLDGLVLSTPVHQNSLVSNSEIEQFTRKQKENAPSQESLRTAQQYYMQELLIDLFDFTPLQKEIINLIYRLRENDQVVSGNIHKSVRDVKAFINQDIVEIGIKFHSQINELIAQNGDVENNTLLQERIRKATSFFGEKIERCMTDVDALEFETDNKAIRKSISDLLDKLKEQIVTKKHALRSCADGFRLSNYLSARAKAILKGDKPETERYKPVSLKSSAHPDLLLKLRAWRNATADEHNVQPYDVLRQKSLDELISKLPTNKKLLKSIKGLGAKRIRDYGDDLIEIITEYMQEKGLAIAVESEEKELDVKTSTFDVTYNLFVNGLDARAIAKERGLTLTTIEGHLARFVQQEKIDISVLLPDDKLQKALDYFRSADTAGLTPAFEALQGALSYGELKYVLSYLNRP</sequence>
<feature type="domain" description="HRDC" evidence="1">
    <location>
        <begin position="621"/>
        <end position="701"/>
    </location>
</feature>
<dbReference type="Pfam" id="PF14493">
    <property type="entry name" value="HTH_40"/>
    <property type="match status" value="1"/>
</dbReference>
<dbReference type="OrthoDB" id="9763659at2"/>
<dbReference type="EMBL" id="BDCR01000004">
    <property type="protein sequence ID" value="GAT63825.1"/>
    <property type="molecule type" value="Genomic_DNA"/>
</dbReference>
<protein>
    <submittedName>
        <fullName evidence="2">UvrD-like helicase C-terminal domain-containing protein</fullName>
    </submittedName>
</protein>
<dbReference type="InterPro" id="IPR029491">
    <property type="entry name" value="Helicase_HTH"/>
</dbReference>
<dbReference type="PROSITE" id="PS50967">
    <property type="entry name" value="HRDC"/>
    <property type="match status" value="1"/>
</dbReference>
<evidence type="ECO:0000313" key="2">
    <source>
        <dbReference type="EMBL" id="GAT63825.1"/>
    </source>
</evidence>
<dbReference type="AlphaFoldDB" id="A0A161LFG8"/>
<dbReference type="Pfam" id="PF13538">
    <property type="entry name" value="UvrD_C_2"/>
    <property type="match status" value="1"/>
</dbReference>
<dbReference type="RefSeq" id="WP_068705371.1">
    <property type="nucleotide sequence ID" value="NZ_BDCR01000004.1"/>
</dbReference>
<dbReference type="SMART" id="SM00382">
    <property type="entry name" value="AAA"/>
    <property type="match status" value="1"/>
</dbReference>
<evidence type="ECO:0000259" key="1">
    <source>
        <dbReference type="PROSITE" id="PS50967"/>
    </source>
</evidence>
<reference evidence="3" key="2">
    <citation type="journal article" date="2017" name="Genome Announc.">
        <title>Draft genome sequence of Paludibacter jiangxiensis NM7(T), a propionate-producing fermentative bacterium.</title>
        <authorList>
            <person name="Qiu Y.-L."/>
            <person name="Tourlousse D.M."/>
            <person name="Matsuura N."/>
            <person name="Ohashi A."/>
            <person name="Sekiguchi Y."/>
        </authorList>
    </citation>
    <scope>NUCLEOTIDE SEQUENCE [LARGE SCALE GENOMIC DNA]</scope>
    <source>
        <strain evidence="3">NM7</strain>
    </source>
</reference>
<dbReference type="SUPFAM" id="SSF52540">
    <property type="entry name" value="P-loop containing nucleoside triphosphate hydrolases"/>
    <property type="match status" value="2"/>
</dbReference>
<keyword evidence="3" id="KW-1185">Reference proteome</keyword>
<dbReference type="Pfam" id="PF00570">
    <property type="entry name" value="HRDC"/>
    <property type="match status" value="1"/>
</dbReference>
<dbReference type="Proteomes" id="UP000076586">
    <property type="component" value="Unassembled WGS sequence"/>
</dbReference>
<dbReference type="InterPro" id="IPR002121">
    <property type="entry name" value="HRDC_dom"/>
</dbReference>
<dbReference type="SMART" id="SM00341">
    <property type="entry name" value="HRDC"/>
    <property type="match status" value="1"/>
</dbReference>
<dbReference type="InterPro" id="IPR010997">
    <property type="entry name" value="HRDC-like_sf"/>
</dbReference>
<dbReference type="GO" id="GO:0000166">
    <property type="term" value="F:nucleotide binding"/>
    <property type="evidence" value="ECO:0007669"/>
    <property type="project" value="InterPro"/>
</dbReference>
<keyword evidence="2" id="KW-0067">ATP-binding</keyword>
<dbReference type="InterPro" id="IPR027417">
    <property type="entry name" value="P-loop_NTPase"/>
</dbReference>
<dbReference type="Gene3D" id="1.10.150.80">
    <property type="entry name" value="HRDC domain"/>
    <property type="match status" value="1"/>
</dbReference>
<dbReference type="Gene3D" id="2.30.30.940">
    <property type="match status" value="1"/>
</dbReference>
<dbReference type="FunFam" id="3.40.50.300:FF:001498">
    <property type="entry name" value="ATP-dependent DNA helicase"/>
    <property type="match status" value="1"/>
</dbReference>